<evidence type="ECO:0000256" key="1">
    <source>
        <dbReference type="ARBA" id="ARBA00005054"/>
    </source>
</evidence>
<dbReference type="GO" id="GO:0005829">
    <property type="term" value="C:cytosol"/>
    <property type="evidence" value="ECO:0007669"/>
    <property type="project" value="TreeGrafter"/>
</dbReference>
<comment type="similarity">
    <text evidence="4">Belongs to the GART family.</text>
</comment>
<dbReference type="Proteomes" id="UP000257055">
    <property type="component" value="Unassembled WGS sequence"/>
</dbReference>
<feature type="domain" description="Formyl transferase N-terminal" evidence="5">
    <location>
        <begin position="1"/>
        <end position="178"/>
    </location>
</feature>
<comment type="pathway">
    <text evidence="1 4">Purine metabolism; IMP biosynthesis via de novo pathway; N(2)-formyl-N(1)-(5-phospho-D-ribosyl)glycinamide from N(1)-(5-phospho-D-ribosyl)glycinamide (10-formyl THF route): step 1/1.</text>
</comment>
<gene>
    <name evidence="4" type="primary">purN</name>
    <name evidence="6" type="ORF">UR08_12765</name>
</gene>
<accession>A0A3D8TLP0</accession>
<evidence type="ECO:0000256" key="3">
    <source>
        <dbReference type="ARBA" id="ARBA00022755"/>
    </source>
</evidence>
<dbReference type="GO" id="GO:0006189">
    <property type="term" value="P:'de novo' IMP biosynthetic process"/>
    <property type="evidence" value="ECO:0007669"/>
    <property type="project" value="UniProtKB-UniRule"/>
</dbReference>
<protein>
    <recommendedName>
        <fullName evidence="4">Phosphoribosylglycinamide formyltransferase</fullName>
        <ecNumber evidence="4">2.1.2.2</ecNumber>
    </recommendedName>
    <alternativeName>
        <fullName evidence="4">5'-phosphoribosylglycinamide transformylase</fullName>
    </alternativeName>
    <alternativeName>
        <fullName evidence="4">GAR transformylase</fullName>
        <shortName evidence="4">GART</shortName>
    </alternativeName>
</protein>
<name>A0A3D8TLP0_9LIST</name>
<evidence type="ECO:0000256" key="2">
    <source>
        <dbReference type="ARBA" id="ARBA00022679"/>
    </source>
</evidence>
<reference evidence="7" key="1">
    <citation type="submission" date="2015-04" db="EMBL/GenBank/DDBJ databases">
        <authorList>
            <person name="Schardt J."/>
            <person name="Mueller-Herbst S."/>
            <person name="Scherer S."/>
            <person name="Huptas C."/>
        </authorList>
    </citation>
    <scope>NUCLEOTIDE SEQUENCE [LARGE SCALE GENOMIC DNA]</scope>
    <source>
        <strain evidence="7">Kiel-L1</strain>
    </source>
</reference>
<evidence type="ECO:0000259" key="5">
    <source>
        <dbReference type="Pfam" id="PF00551"/>
    </source>
</evidence>
<evidence type="ECO:0000313" key="6">
    <source>
        <dbReference type="EMBL" id="RDW99158.1"/>
    </source>
</evidence>
<feature type="binding site" evidence="4">
    <location>
        <begin position="86"/>
        <end position="89"/>
    </location>
    <ligand>
        <name>(6R)-10-formyltetrahydrofolate</name>
        <dbReference type="ChEBI" id="CHEBI:195366"/>
    </ligand>
</feature>
<dbReference type="SUPFAM" id="SSF53328">
    <property type="entry name" value="Formyltransferase"/>
    <property type="match status" value="1"/>
</dbReference>
<comment type="catalytic activity">
    <reaction evidence="4">
        <text>N(1)-(5-phospho-beta-D-ribosyl)glycinamide + (6R)-10-formyltetrahydrofolate = N(2)-formyl-N(1)-(5-phospho-beta-D-ribosyl)glycinamide + (6S)-5,6,7,8-tetrahydrofolate + H(+)</text>
        <dbReference type="Rhea" id="RHEA:15053"/>
        <dbReference type="ChEBI" id="CHEBI:15378"/>
        <dbReference type="ChEBI" id="CHEBI:57453"/>
        <dbReference type="ChEBI" id="CHEBI:143788"/>
        <dbReference type="ChEBI" id="CHEBI:147286"/>
        <dbReference type="ChEBI" id="CHEBI:195366"/>
        <dbReference type="EC" id="2.1.2.2"/>
    </reaction>
</comment>
<dbReference type="EC" id="2.1.2.2" evidence="4"/>
<dbReference type="RefSeq" id="WP_115754074.1">
    <property type="nucleotide sequence ID" value="NZ_LARY01000004.1"/>
</dbReference>
<organism evidence="6 7">
    <name type="scientific">Listeria kieliensis</name>
    <dbReference type="NCBI Taxonomy" id="1621700"/>
    <lineage>
        <taxon>Bacteria</taxon>
        <taxon>Bacillati</taxon>
        <taxon>Bacillota</taxon>
        <taxon>Bacilli</taxon>
        <taxon>Bacillales</taxon>
        <taxon>Listeriaceae</taxon>
        <taxon>Listeria</taxon>
    </lineage>
</organism>
<dbReference type="GO" id="GO:0004644">
    <property type="term" value="F:phosphoribosylglycinamide formyltransferase activity"/>
    <property type="evidence" value="ECO:0007669"/>
    <property type="project" value="UniProtKB-UniRule"/>
</dbReference>
<feature type="binding site" evidence="4">
    <location>
        <position position="103"/>
    </location>
    <ligand>
        <name>(6R)-10-formyltetrahydrofolate</name>
        <dbReference type="ChEBI" id="CHEBI:195366"/>
    </ligand>
</feature>
<dbReference type="InterPro" id="IPR002376">
    <property type="entry name" value="Formyl_transf_N"/>
</dbReference>
<dbReference type="CDD" id="cd08645">
    <property type="entry name" value="FMT_core_GART"/>
    <property type="match status" value="1"/>
</dbReference>
<dbReference type="HAMAP" id="MF_01930">
    <property type="entry name" value="PurN"/>
    <property type="match status" value="1"/>
</dbReference>
<dbReference type="AlphaFoldDB" id="A0A3D8TLP0"/>
<evidence type="ECO:0000256" key="4">
    <source>
        <dbReference type="HAMAP-Rule" id="MF_01930"/>
    </source>
</evidence>
<dbReference type="Pfam" id="PF00551">
    <property type="entry name" value="Formyl_trans_N"/>
    <property type="match status" value="1"/>
</dbReference>
<dbReference type="Gene3D" id="3.40.50.170">
    <property type="entry name" value="Formyl transferase, N-terminal domain"/>
    <property type="match status" value="1"/>
</dbReference>
<comment type="function">
    <text evidence="4">Catalyzes the transfer of a formyl group from 10-formyltetrahydrofolate to 5-phospho-ribosyl-glycinamide (GAR), producing 5-phospho-ribosyl-N-formylglycinamide (FGAR) and tetrahydrofolate.</text>
</comment>
<evidence type="ECO:0000313" key="7">
    <source>
        <dbReference type="Proteomes" id="UP000257055"/>
    </source>
</evidence>
<dbReference type="NCBIfam" id="TIGR00639">
    <property type="entry name" value="PurN"/>
    <property type="match status" value="1"/>
</dbReference>
<dbReference type="PANTHER" id="PTHR43369:SF2">
    <property type="entry name" value="PHOSPHORIBOSYLGLYCINAMIDE FORMYLTRANSFERASE"/>
    <property type="match status" value="1"/>
</dbReference>
<dbReference type="InterPro" id="IPR004607">
    <property type="entry name" value="GART"/>
</dbReference>
<dbReference type="EMBL" id="LARY01000004">
    <property type="protein sequence ID" value="RDW99158.1"/>
    <property type="molecule type" value="Genomic_DNA"/>
</dbReference>
<proteinExistence type="inferred from homology"/>
<dbReference type="PANTHER" id="PTHR43369">
    <property type="entry name" value="PHOSPHORIBOSYLGLYCINAMIDE FORMYLTRANSFERASE"/>
    <property type="match status" value="1"/>
</dbReference>
<sequence length="195" mass="21854">MRIAIFASGSGSNFEALMRDGVIRPEVKLLVCDKPGAKVLERADQFELPSFVFSASDFLNKASCEKKILEELRAREVDFIVLAGYMRLLGETLLEAFPNRIINLHPSLLPLFPGKDAIGQALSAREKVTGVTAHFVDAGMDTGAVIAQERVEILPEEDKAQLEERIHQVEHRFYPAVVKKMMQKESEKRNEKSID</sequence>
<keyword evidence="3 4" id="KW-0658">Purine biosynthesis</keyword>
<keyword evidence="2 4" id="KW-0808">Transferase</keyword>
<keyword evidence="7" id="KW-1185">Reference proteome</keyword>
<comment type="caution">
    <text evidence="6">The sequence shown here is derived from an EMBL/GenBank/DDBJ whole genome shotgun (WGS) entry which is preliminary data.</text>
</comment>
<dbReference type="InterPro" id="IPR036477">
    <property type="entry name" value="Formyl_transf_N_sf"/>
</dbReference>
<feature type="active site" description="Proton donor" evidence="4">
    <location>
        <position position="105"/>
    </location>
</feature>
<dbReference type="UniPathway" id="UPA00074">
    <property type="reaction ID" value="UER00126"/>
</dbReference>
<feature type="site" description="Raises pKa of active site His" evidence="4">
    <location>
        <position position="141"/>
    </location>
</feature>
<feature type="binding site" evidence="4">
    <location>
        <begin position="11"/>
        <end position="13"/>
    </location>
    <ligand>
        <name>N(1)-(5-phospho-beta-D-ribosyl)glycinamide</name>
        <dbReference type="ChEBI" id="CHEBI:143788"/>
    </ligand>
</feature>
<feature type="binding site" evidence="4">
    <location>
        <position position="61"/>
    </location>
    <ligand>
        <name>(6R)-10-formyltetrahydrofolate</name>
        <dbReference type="ChEBI" id="CHEBI:195366"/>
    </ligand>
</feature>